<proteinExistence type="predicted"/>
<evidence type="ECO:0000313" key="3">
    <source>
        <dbReference type="Proteomes" id="UP001596415"/>
    </source>
</evidence>
<keyword evidence="1" id="KW-0472">Membrane</keyword>
<organism evidence="2 3">
    <name type="scientific">Jejudonia soesokkakensis</name>
    <dbReference type="NCBI Taxonomy" id="1323432"/>
    <lineage>
        <taxon>Bacteria</taxon>
        <taxon>Pseudomonadati</taxon>
        <taxon>Bacteroidota</taxon>
        <taxon>Flavobacteriia</taxon>
        <taxon>Flavobacteriales</taxon>
        <taxon>Flavobacteriaceae</taxon>
        <taxon>Jejudonia</taxon>
    </lineage>
</organism>
<feature type="transmembrane region" description="Helical" evidence="1">
    <location>
        <begin position="305"/>
        <end position="323"/>
    </location>
</feature>
<name>A0ABW2MSJ8_9FLAO</name>
<feature type="transmembrane region" description="Helical" evidence="1">
    <location>
        <begin position="370"/>
        <end position="390"/>
    </location>
</feature>
<evidence type="ECO:0008006" key="4">
    <source>
        <dbReference type="Google" id="ProtNLM"/>
    </source>
</evidence>
<sequence>MNYTIKFYKHFDVLLIFGICILIFSYLISFVATDIQAHVEFVKKINDDTVAYPPNFLFYYLINLFSGFSSKSNFLYPVSVGLLSLSCTAKYYISKKIIIQLTRLAFEQSKSLVFILISIGLFFCFAIPDPASLFFLKKMYLGKIVPTVWHNSTTILVFPFAILLFWKQLEVFKTNTVLKTKTVLFLNLLVVINILIKPSFIFCYLPVTFVFILLNFKKKRLRWLFIRCLPLMTAALLILLQYYLIYALNIGSFKQEKSGVMLSWPFEVYTFWIPWWLIPISFLLSLALPIATLVCYREVLKYKPFLYATALMITGLFISAFILESGPRMSHGNFTWQNIVCCFLLFLATVAFLTPKFLRISPWSKKTKFLFILFVLHSISGVLYLLKILITNQYI</sequence>
<dbReference type="RefSeq" id="WP_380216710.1">
    <property type="nucleotide sequence ID" value="NZ_JBHTBN010000001.1"/>
</dbReference>
<protein>
    <recommendedName>
        <fullName evidence="4">Beta-carotene 15,15'-monooxygenase</fullName>
    </recommendedName>
</protein>
<evidence type="ECO:0000313" key="2">
    <source>
        <dbReference type="EMBL" id="MFC7356873.1"/>
    </source>
</evidence>
<feature type="transmembrane region" description="Helical" evidence="1">
    <location>
        <begin position="12"/>
        <end position="32"/>
    </location>
</feature>
<dbReference type="Proteomes" id="UP001596415">
    <property type="component" value="Unassembled WGS sequence"/>
</dbReference>
<gene>
    <name evidence="2" type="ORF">ACFQO1_04170</name>
</gene>
<keyword evidence="1" id="KW-0812">Transmembrane</keyword>
<keyword evidence="3" id="KW-1185">Reference proteome</keyword>
<feature type="transmembrane region" description="Helical" evidence="1">
    <location>
        <begin position="52"/>
        <end position="68"/>
    </location>
</feature>
<feature type="transmembrane region" description="Helical" evidence="1">
    <location>
        <begin position="186"/>
        <end position="216"/>
    </location>
</feature>
<dbReference type="EMBL" id="JBHTBN010000001">
    <property type="protein sequence ID" value="MFC7356873.1"/>
    <property type="molecule type" value="Genomic_DNA"/>
</dbReference>
<comment type="caution">
    <text evidence="2">The sequence shown here is derived from an EMBL/GenBank/DDBJ whole genome shotgun (WGS) entry which is preliminary data.</text>
</comment>
<feature type="transmembrane region" description="Helical" evidence="1">
    <location>
        <begin position="148"/>
        <end position="166"/>
    </location>
</feature>
<feature type="transmembrane region" description="Helical" evidence="1">
    <location>
        <begin position="228"/>
        <end position="253"/>
    </location>
</feature>
<feature type="transmembrane region" description="Helical" evidence="1">
    <location>
        <begin position="273"/>
        <end position="296"/>
    </location>
</feature>
<accession>A0ABW2MSJ8</accession>
<feature type="transmembrane region" description="Helical" evidence="1">
    <location>
        <begin position="335"/>
        <end position="358"/>
    </location>
</feature>
<reference evidence="3" key="1">
    <citation type="journal article" date="2019" name="Int. J. Syst. Evol. Microbiol.">
        <title>The Global Catalogue of Microorganisms (GCM) 10K type strain sequencing project: providing services to taxonomists for standard genome sequencing and annotation.</title>
        <authorList>
            <consortium name="The Broad Institute Genomics Platform"/>
            <consortium name="The Broad Institute Genome Sequencing Center for Infectious Disease"/>
            <person name="Wu L."/>
            <person name="Ma J."/>
        </authorList>
    </citation>
    <scope>NUCLEOTIDE SEQUENCE [LARGE SCALE GENOMIC DNA]</scope>
    <source>
        <strain evidence="3">CGMCC 1.16306</strain>
    </source>
</reference>
<feature type="transmembrane region" description="Helical" evidence="1">
    <location>
        <begin position="75"/>
        <end position="93"/>
    </location>
</feature>
<keyword evidence="1" id="KW-1133">Transmembrane helix</keyword>
<feature type="transmembrane region" description="Helical" evidence="1">
    <location>
        <begin position="113"/>
        <end position="136"/>
    </location>
</feature>
<evidence type="ECO:0000256" key="1">
    <source>
        <dbReference type="SAM" id="Phobius"/>
    </source>
</evidence>